<name>B9RKJ1_RICCO</name>
<evidence type="ECO:0000313" key="4">
    <source>
        <dbReference type="Proteomes" id="UP000008311"/>
    </source>
</evidence>
<gene>
    <name evidence="3" type="ORF">RCOM_1050180</name>
</gene>
<keyword evidence="4" id="KW-1185">Reference proteome</keyword>
<feature type="repeat" description="PPR" evidence="2">
    <location>
        <begin position="291"/>
        <end position="325"/>
    </location>
</feature>
<dbReference type="GO" id="GO:0003723">
    <property type="term" value="F:RNA binding"/>
    <property type="evidence" value="ECO:0007669"/>
    <property type="project" value="InterPro"/>
</dbReference>
<dbReference type="InterPro" id="IPR002885">
    <property type="entry name" value="PPR_rpt"/>
</dbReference>
<keyword evidence="1" id="KW-0677">Repeat</keyword>
<dbReference type="FunFam" id="1.25.40.10:FF:001814">
    <property type="entry name" value="Pentatricopeptide repeat-containing protein At1g77170, mitochondrial"/>
    <property type="match status" value="1"/>
</dbReference>
<dbReference type="eggNOG" id="KOG4197">
    <property type="taxonomic scope" value="Eukaryota"/>
</dbReference>
<dbReference type="NCBIfam" id="TIGR00756">
    <property type="entry name" value="PPR"/>
    <property type="match status" value="4"/>
</dbReference>
<accession>B9RKJ1</accession>
<evidence type="ECO:0000313" key="3">
    <source>
        <dbReference type="EMBL" id="EEF48189.1"/>
    </source>
</evidence>
<dbReference type="InParanoid" id="B9RKJ1"/>
<organism evidence="3 4">
    <name type="scientific">Ricinus communis</name>
    <name type="common">Castor bean</name>
    <dbReference type="NCBI Taxonomy" id="3988"/>
    <lineage>
        <taxon>Eukaryota</taxon>
        <taxon>Viridiplantae</taxon>
        <taxon>Streptophyta</taxon>
        <taxon>Embryophyta</taxon>
        <taxon>Tracheophyta</taxon>
        <taxon>Spermatophyta</taxon>
        <taxon>Magnoliopsida</taxon>
        <taxon>eudicotyledons</taxon>
        <taxon>Gunneridae</taxon>
        <taxon>Pentapetalae</taxon>
        <taxon>rosids</taxon>
        <taxon>fabids</taxon>
        <taxon>Malpighiales</taxon>
        <taxon>Euphorbiaceae</taxon>
        <taxon>Acalyphoideae</taxon>
        <taxon>Acalypheae</taxon>
        <taxon>Ricinus</taxon>
    </lineage>
</organism>
<dbReference type="AlphaFoldDB" id="B9RKJ1"/>
<feature type="repeat" description="PPR" evidence="2">
    <location>
        <begin position="260"/>
        <end position="290"/>
    </location>
</feature>
<dbReference type="InterPro" id="IPR011990">
    <property type="entry name" value="TPR-like_helical_dom_sf"/>
</dbReference>
<proteinExistence type="predicted"/>
<dbReference type="PANTHER" id="PTHR24015">
    <property type="entry name" value="OS07G0578800 PROTEIN-RELATED"/>
    <property type="match status" value="1"/>
</dbReference>
<feature type="repeat" description="PPR" evidence="2">
    <location>
        <begin position="188"/>
        <end position="222"/>
    </location>
</feature>
<dbReference type="Gene3D" id="1.25.40.10">
    <property type="entry name" value="Tetratricopeptide repeat domain"/>
    <property type="match status" value="2"/>
</dbReference>
<dbReference type="FunCoup" id="B9RKJ1">
    <property type="interactions" value="106"/>
</dbReference>
<reference evidence="4" key="1">
    <citation type="journal article" date="2010" name="Nat. Biotechnol.">
        <title>Draft genome sequence of the oilseed species Ricinus communis.</title>
        <authorList>
            <person name="Chan A.P."/>
            <person name="Crabtree J."/>
            <person name="Zhao Q."/>
            <person name="Lorenzi H."/>
            <person name="Orvis J."/>
            <person name="Puiu D."/>
            <person name="Melake-Berhan A."/>
            <person name="Jones K.M."/>
            <person name="Redman J."/>
            <person name="Chen G."/>
            <person name="Cahoon E.B."/>
            <person name="Gedil M."/>
            <person name="Stanke M."/>
            <person name="Haas B.J."/>
            <person name="Wortman J.R."/>
            <person name="Fraser-Liggett C.M."/>
            <person name="Ravel J."/>
            <person name="Rabinowicz P.D."/>
        </authorList>
    </citation>
    <scope>NUCLEOTIDE SEQUENCE [LARGE SCALE GENOMIC DNA]</scope>
    <source>
        <strain evidence="4">cv. Hale</strain>
    </source>
</reference>
<protein>
    <submittedName>
        <fullName evidence="3">Pentatricopeptide repeat-containing protein, putative</fullName>
    </submittedName>
</protein>
<dbReference type="PANTHER" id="PTHR24015:SF548">
    <property type="entry name" value="OS08G0340900 PROTEIN"/>
    <property type="match status" value="1"/>
</dbReference>
<dbReference type="EMBL" id="EQ973784">
    <property type="protein sequence ID" value="EEF48189.1"/>
    <property type="molecule type" value="Genomic_DNA"/>
</dbReference>
<dbReference type="Pfam" id="PF01535">
    <property type="entry name" value="PPR"/>
    <property type="match status" value="1"/>
</dbReference>
<dbReference type="Proteomes" id="UP000008311">
    <property type="component" value="Unassembled WGS sequence"/>
</dbReference>
<sequence length="352" mass="39186">MNSLHHLFLLGFRKSSTFKNLTISCHLNHSLAFFSASSDAQTPPLPQSAQDIAKWAATQSSNCTTLRDLNQIYAHIICSDLLHFYSAPFHWNNIIRSYTRLDAPVKALQVYISMSRAGVLPDSYTLPIVLKAACQIFSIEIGKQLQSVAIRLGLESNEYCESGFISFYSKSGDIKNAYKMFEENPERKLGSWNAIIGGLSQGGHAKEAIEIFIEMRKCGFVPDDVTMVSVISACGSLGDLNLAIQLHKYVFHANVFGRTNILVMNSLIDMYGKCGRMDLARRVFCTMGEKNVSSWTSMIVGYGMHGHVNEAIEYFHCMREAGVRPNHVTFIGVLSVCVHGGKEIVHNLEKES</sequence>
<dbReference type="PROSITE" id="PS51375">
    <property type="entry name" value="PPR"/>
    <property type="match status" value="4"/>
</dbReference>
<evidence type="ECO:0000256" key="1">
    <source>
        <dbReference type="ARBA" id="ARBA00022737"/>
    </source>
</evidence>
<dbReference type="GO" id="GO:0009451">
    <property type="term" value="P:RNA modification"/>
    <property type="evidence" value="ECO:0007669"/>
    <property type="project" value="InterPro"/>
</dbReference>
<feature type="repeat" description="PPR" evidence="2">
    <location>
        <begin position="87"/>
        <end position="121"/>
    </location>
</feature>
<evidence type="ECO:0000256" key="2">
    <source>
        <dbReference type="PROSITE-ProRule" id="PRU00708"/>
    </source>
</evidence>
<dbReference type="InterPro" id="IPR046960">
    <property type="entry name" value="PPR_At4g14850-like_plant"/>
</dbReference>
<dbReference type="Pfam" id="PF13041">
    <property type="entry name" value="PPR_2"/>
    <property type="match status" value="3"/>
</dbReference>